<dbReference type="EMBL" id="JH880307">
    <property type="protein sequence ID" value="ELR62637.1"/>
    <property type="molecule type" value="Genomic_DNA"/>
</dbReference>
<accession>L8J5B0</accession>
<evidence type="ECO:0000313" key="3">
    <source>
        <dbReference type="EMBL" id="ELR62637.1"/>
    </source>
</evidence>
<protein>
    <submittedName>
        <fullName evidence="3">Uncharacterized protein</fullName>
    </submittedName>
</protein>
<feature type="transmembrane region" description="Helical" evidence="2">
    <location>
        <begin position="9"/>
        <end position="31"/>
    </location>
</feature>
<feature type="region of interest" description="Disordered" evidence="1">
    <location>
        <begin position="388"/>
        <end position="409"/>
    </location>
</feature>
<organism evidence="3 4">
    <name type="scientific">Bos mutus</name>
    <name type="common">wild yak</name>
    <dbReference type="NCBI Taxonomy" id="72004"/>
    <lineage>
        <taxon>Eukaryota</taxon>
        <taxon>Metazoa</taxon>
        <taxon>Chordata</taxon>
        <taxon>Craniata</taxon>
        <taxon>Vertebrata</taxon>
        <taxon>Euteleostomi</taxon>
        <taxon>Mammalia</taxon>
        <taxon>Eutheria</taxon>
        <taxon>Laurasiatheria</taxon>
        <taxon>Artiodactyla</taxon>
        <taxon>Ruminantia</taxon>
        <taxon>Pecora</taxon>
        <taxon>Bovidae</taxon>
        <taxon>Bovinae</taxon>
        <taxon>Bos</taxon>
    </lineage>
</organism>
<proteinExistence type="predicted"/>
<dbReference type="Proteomes" id="UP000011080">
    <property type="component" value="Unassembled WGS sequence"/>
</dbReference>
<gene>
    <name evidence="3" type="ORF">M91_01354</name>
</gene>
<keyword evidence="2" id="KW-1133">Transmembrane helix</keyword>
<keyword evidence="2" id="KW-0812">Transmembrane</keyword>
<evidence type="ECO:0000313" key="4">
    <source>
        <dbReference type="Proteomes" id="UP000011080"/>
    </source>
</evidence>
<feature type="region of interest" description="Disordered" evidence="1">
    <location>
        <begin position="938"/>
        <end position="957"/>
    </location>
</feature>
<dbReference type="AlphaFoldDB" id="L8J5B0"/>
<reference evidence="3 4" key="1">
    <citation type="journal article" date="2012" name="Nat. Genet.">
        <title>The yak genome and adaptation to life at high altitude.</title>
        <authorList>
            <person name="Qiu Q."/>
            <person name="Zhang G."/>
            <person name="Ma T."/>
            <person name="Qian W."/>
            <person name="Wang J."/>
            <person name="Ye Z."/>
            <person name="Cao C."/>
            <person name="Hu Q."/>
            <person name="Kim J."/>
            <person name="Larkin D.M."/>
            <person name="Auvil L."/>
            <person name="Capitanu B."/>
            <person name="Ma J."/>
            <person name="Lewin H.A."/>
            <person name="Qian X."/>
            <person name="Lang Y."/>
            <person name="Zhou R."/>
            <person name="Wang L."/>
            <person name="Wang K."/>
            <person name="Xia J."/>
            <person name="Liao S."/>
            <person name="Pan S."/>
            <person name="Lu X."/>
            <person name="Hou H."/>
            <person name="Wang Y."/>
            <person name="Zang X."/>
            <person name="Yin Y."/>
            <person name="Ma H."/>
            <person name="Zhang J."/>
            <person name="Wang Z."/>
            <person name="Zhang Y."/>
            <person name="Zhang D."/>
            <person name="Yonezawa T."/>
            <person name="Hasegawa M."/>
            <person name="Zhong Y."/>
            <person name="Liu W."/>
            <person name="Zhang Y."/>
            <person name="Huang Z."/>
            <person name="Zhang S."/>
            <person name="Long R."/>
            <person name="Yang H."/>
            <person name="Wang J."/>
            <person name="Lenstra J.A."/>
            <person name="Cooper D.N."/>
            <person name="Wu Y."/>
            <person name="Wang J."/>
            <person name="Shi P."/>
            <person name="Wang J."/>
            <person name="Liu J."/>
        </authorList>
    </citation>
    <scope>NUCLEOTIDE SEQUENCE [LARGE SCALE GENOMIC DNA]</scope>
    <source>
        <strain evidence="4">yakQH1</strain>
    </source>
</reference>
<name>L8J5B0_9CETA</name>
<keyword evidence="2" id="KW-0472">Membrane</keyword>
<feature type="region of interest" description="Disordered" evidence="1">
    <location>
        <begin position="161"/>
        <end position="192"/>
    </location>
</feature>
<evidence type="ECO:0000256" key="1">
    <source>
        <dbReference type="SAM" id="MobiDB-lite"/>
    </source>
</evidence>
<sequence length="1040" mass="112149">MVCTRKTKTLVSTCVILSGMTNIICLLYVGWVTNYIASVYVRGQEPAPDKKLEEDKGDTLKIIERLDHLENVIKQHIQGHTCMRGAPRAGVCSSLAVWGRAAHVSQCAWDYRLVARGLSGSHTGPVQSVVMIFGVYVVPASKDLDEWDRLFVINHHHISLKGEKEPPSNGRGVEQSVPKQRGSQHMEGGSPFGNKHKSLASLDVSVLLSMKQTDAVFIRACVETSAYTCKSSWGSAAPSSAESVTPSTWGVQVAFDQTWSTEGFLPTAAALESVFCRKSHDWEYLGLSELLLLPQPLRLSVKSRLVSRPLGTEMTQDGERREGQTLEATSLCNHGSHFGPLPPLAQTAQSLVMASEKLGKFSSFSAAGTPGQETLSLSSLMFAEQAPVTSASQGSGHRTGAEAAQLGGGDEATMVDTYARDAVSPETSLDSAPEDPHLSQGFTTLGIAGRRQAFRAELLNQARGGTGHGEACLKSPHYSITSSAKVDVDGGASCTPSRGDRTTESTGTALGCLGTVRTGGAMAGYQIFSKMFWYLNIIDVLNTFSGYCSETTAVISALWEEKTQTEQSCTKGSVCQNSPRERELPCVLEKVVKNQYRLREIDWSQKMLDWRAVQDRSPTQSPLIPLPTGSVGLWAVMENSVEAQIPAVENTHICTIDGTIEASLIKLGVGGKEILTLEVGHENRGSPALLLDLAAVASSGVDSGVRACMVWISMESSPPPTYPTTKPWLQQQAPMTRCQSVHLSSQPVHCDMMVSSSTPGYLSISYLSVKLVHWRDTWLPVHLIPECEVVPSTICPWEEERFDAQVGKMRHHDAQVRKIELAPSVIKLPEGFLEEGYRVIPSDASGWPSDRHGSLCCVQRILQESRKEPLALPLRALGQTSPSEGAEGNSCIWNQPILGVFRLSNVGGQPGGAAPDRGCHRAVSLTLGINFCVLVEEPAEPSPGPPTTPMDHAHTGAPVFSQSRAPFLLDPRLGRCSSPDTLPPFRDGAAAVAGSLKLVRVVDHLAAKEHISFSLSSPAVPICVFVPGEACHFNVNRVTN</sequence>
<evidence type="ECO:0000256" key="2">
    <source>
        <dbReference type="SAM" id="Phobius"/>
    </source>
</evidence>